<sequence length="58" mass="6184">LRFHPARCMQLLLPLHHQNPTTNSGSCIALDGDGEAVWCVDALDGDGGINRLGIGDNK</sequence>
<accession>A0A6A6DS00</accession>
<keyword evidence="2" id="KW-1185">Reference proteome</keyword>
<dbReference type="AlphaFoldDB" id="A0A6A6DS00"/>
<evidence type="ECO:0000313" key="1">
    <source>
        <dbReference type="EMBL" id="KAF2180750.1"/>
    </source>
</evidence>
<proteinExistence type="predicted"/>
<feature type="non-terminal residue" evidence="1">
    <location>
        <position position="1"/>
    </location>
</feature>
<organism evidence="1 2">
    <name type="scientific">Zopfia rhizophila CBS 207.26</name>
    <dbReference type="NCBI Taxonomy" id="1314779"/>
    <lineage>
        <taxon>Eukaryota</taxon>
        <taxon>Fungi</taxon>
        <taxon>Dikarya</taxon>
        <taxon>Ascomycota</taxon>
        <taxon>Pezizomycotina</taxon>
        <taxon>Dothideomycetes</taxon>
        <taxon>Dothideomycetes incertae sedis</taxon>
        <taxon>Zopfiaceae</taxon>
        <taxon>Zopfia</taxon>
    </lineage>
</organism>
<name>A0A6A6DS00_9PEZI</name>
<protein>
    <submittedName>
        <fullName evidence="1">Uncharacterized protein</fullName>
    </submittedName>
</protein>
<dbReference type="EMBL" id="ML994656">
    <property type="protein sequence ID" value="KAF2180750.1"/>
    <property type="molecule type" value="Genomic_DNA"/>
</dbReference>
<gene>
    <name evidence="1" type="ORF">K469DRAFT_714332</name>
</gene>
<dbReference type="Proteomes" id="UP000800200">
    <property type="component" value="Unassembled WGS sequence"/>
</dbReference>
<evidence type="ECO:0000313" key="2">
    <source>
        <dbReference type="Proteomes" id="UP000800200"/>
    </source>
</evidence>
<reference evidence="1" key="1">
    <citation type="journal article" date="2020" name="Stud. Mycol.">
        <title>101 Dothideomycetes genomes: a test case for predicting lifestyles and emergence of pathogens.</title>
        <authorList>
            <person name="Haridas S."/>
            <person name="Albert R."/>
            <person name="Binder M."/>
            <person name="Bloem J."/>
            <person name="Labutti K."/>
            <person name="Salamov A."/>
            <person name="Andreopoulos B."/>
            <person name="Baker S."/>
            <person name="Barry K."/>
            <person name="Bills G."/>
            <person name="Bluhm B."/>
            <person name="Cannon C."/>
            <person name="Castanera R."/>
            <person name="Culley D."/>
            <person name="Daum C."/>
            <person name="Ezra D."/>
            <person name="Gonzalez J."/>
            <person name="Henrissat B."/>
            <person name="Kuo A."/>
            <person name="Liang C."/>
            <person name="Lipzen A."/>
            <person name="Lutzoni F."/>
            <person name="Magnuson J."/>
            <person name="Mondo S."/>
            <person name="Nolan M."/>
            <person name="Ohm R."/>
            <person name="Pangilinan J."/>
            <person name="Park H.-J."/>
            <person name="Ramirez L."/>
            <person name="Alfaro M."/>
            <person name="Sun H."/>
            <person name="Tritt A."/>
            <person name="Yoshinaga Y."/>
            <person name="Zwiers L.-H."/>
            <person name="Turgeon B."/>
            <person name="Goodwin S."/>
            <person name="Spatafora J."/>
            <person name="Crous P."/>
            <person name="Grigoriev I."/>
        </authorList>
    </citation>
    <scope>NUCLEOTIDE SEQUENCE</scope>
    <source>
        <strain evidence="1">CBS 207.26</strain>
    </source>
</reference>